<keyword evidence="2" id="KW-0489">Methyltransferase</keyword>
<evidence type="ECO:0000313" key="3">
    <source>
        <dbReference type="Proteomes" id="UP000295418"/>
    </source>
</evidence>
<dbReference type="SUPFAM" id="SSF53335">
    <property type="entry name" value="S-adenosyl-L-methionine-dependent methyltransferases"/>
    <property type="match status" value="1"/>
</dbReference>
<dbReference type="EMBL" id="SKFG01000003">
    <property type="protein sequence ID" value="TCZ79268.1"/>
    <property type="molecule type" value="Genomic_DNA"/>
</dbReference>
<dbReference type="GO" id="GO:0008168">
    <property type="term" value="F:methyltransferase activity"/>
    <property type="evidence" value="ECO:0007669"/>
    <property type="project" value="UniProtKB-KW"/>
</dbReference>
<evidence type="ECO:0000259" key="1">
    <source>
        <dbReference type="Pfam" id="PF13649"/>
    </source>
</evidence>
<name>A0A4R4ELS5_9BACL</name>
<protein>
    <submittedName>
        <fullName evidence="2">Class I SAM-dependent methyltransferase</fullName>
    </submittedName>
</protein>
<sequence length="233" mass="26511">MEVFELARRQEISYHEKLYTEHKLFESGTWLAKPVKVVVETFDLLDAGSKNVLDLGCGVGRNSIPIAQKLQAQGGNIYCVDLLQTAIEVLNQNAQKYDVQDLIVPIVADAEHYKIPELTFDYIISCSCLEHVSSESAFETVVRRLQAGTRAKGFNCILMSTEVMEQDLVTGEETAGVIELNLNTQHAIRLLQELYQDWEILIMRHLPQEMTEIKYGRNIKFKSNWLTFVANKS</sequence>
<dbReference type="Proteomes" id="UP000295418">
    <property type="component" value="Unassembled WGS sequence"/>
</dbReference>
<dbReference type="Pfam" id="PF13649">
    <property type="entry name" value="Methyltransf_25"/>
    <property type="match status" value="1"/>
</dbReference>
<accession>A0A4R4ELS5</accession>
<keyword evidence="3" id="KW-1185">Reference proteome</keyword>
<dbReference type="RefSeq" id="WP_132416925.1">
    <property type="nucleotide sequence ID" value="NZ_SKFG01000003.1"/>
</dbReference>
<evidence type="ECO:0000313" key="2">
    <source>
        <dbReference type="EMBL" id="TCZ79268.1"/>
    </source>
</evidence>
<dbReference type="AlphaFoldDB" id="A0A4R4ELS5"/>
<organism evidence="2 3">
    <name type="scientific">Paenibacillus albiflavus</name>
    <dbReference type="NCBI Taxonomy" id="2545760"/>
    <lineage>
        <taxon>Bacteria</taxon>
        <taxon>Bacillati</taxon>
        <taxon>Bacillota</taxon>
        <taxon>Bacilli</taxon>
        <taxon>Bacillales</taxon>
        <taxon>Paenibacillaceae</taxon>
        <taxon>Paenibacillus</taxon>
    </lineage>
</organism>
<feature type="domain" description="Methyltransferase" evidence="1">
    <location>
        <begin position="52"/>
        <end position="147"/>
    </location>
</feature>
<dbReference type="CDD" id="cd02440">
    <property type="entry name" value="AdoMet_MTases"/>
    <property type="match status" value="1"/>
</dbReference>
<keyword evidence="2" id="KW-0808">Transferase</keyword>
<dbReference type="GO" id="GO:0032259">
    <property type="term" value="P:methylation"/>
    <property type="evidence" value="ECO:0007669"/>
    <property type="project" value="UniProtKB-KW"/>
</dbReference>
<reference evidence="2 3" key="1">
    <citation type="submission" date="2019-03" db="EMBL/GenBank/DDBJ databases">
        <authorList>
            <person name="Kim M.K.M."/>
        </authorList>
    </citation>
    <scope>NUCLEOTIDE SEQUENCE [LARGE SCALE GENOMIC DNA]</scope>
    <source>
        <strain evidence="2 3">18JY21-1</strain>
    </source>
</reference>
<dbReference type="InterPro" id="IPR029063">
    <property type="entry name" value="SAM-dependent_MTases_sf"/>
</dbReference>
<dbReference type="Gene3D" id="3.40.50.150">
    <property type="entry name" value="Vaccinia Virus protein VP39"/>
    <property type="match status" value="1"/>
</dbReference>
<comment type="caution">
    <text evidence="2">The sequence shown here is derived from an EMBL/GenBank/DDBJ whole genome shotgun (WGS) entry which is preliminary data.</text>
</comment>
<dbReference type="InterPro" id="IPR050723">
    <property type="entry name" value="CFA/CMAS"/>
</dbReference>
<proteinExistence type="predicted"/>
<dbReference type="PANTHER" id="PTHR43667:SF2">
    <property type="entry name" value="FATTY ACID C-METHYL TRANSFERASE"/>
    <property type="match status" value="1"/>
</dbReference>
<dbReference type="OrthoDB" id="9804312at2"/>
<dbReference type="PANTHER" id="PTHR43667">
    <property type="entry name" value="CYCLOPROPANE-FATTY-ACYL-PHOSPHOLIPID SYNTHASE"/>
    <property type="match status" value="1"/>
</dbReference>
<gene>
    <name evidence="2" type="ORF">E0485_05205</name>
</gene>
<dbReference type="InterPro" id="IPR041698">
    <property type="entry name" value="Methyltransf_25"/>
</dbReference>